<proteinExistence type="inferred from homology"/>
<dbReference type="GO" id="GO:0004803">
    <property type="term" value="F:transposase activity"/>
    <property type="evidence" value="ECO:0007669"/>
    <property type="project" value="InterPro"/>
</dbReference>
<evidence type="ECO:0000256" key="2">
    <source>
        <dbReference type="SAM" id="Coils"/>
    </source>
</evidence>
<sequence length="226" mass="26466">MSKRSKYTGEQKLLILQEVENGGISLNNASEKYDINESTIRDWALKYESLGIDGLEESRSLSHYTSELKKMAVESYLNHEGSHRDICMKYGLRDTKTLRSWIIRYNTGKSLNNTPGGTLRVDKGRKTTFEERIEIVNHCLNTKTNYRETAEIYGVSYQQVYSWVKKFENGGEKALIDRRGKAKEENQLTELDKLKIENRKLKKINEELETENELLKKLEELEKRYR</sequence>
<evidence type="ECO:0000313" key="5">
    <source>
        <dbReference type="Proteomes" id="UP000287969"/>
    </source>
</evidence>
<dbReference type="GO" id="GO:0043565">
    <property type="term" value="F:sequence-specific DNA binding"/>
    <property type="evidence" value="ECO:0007669"/>
    <property type="project" value="InterPro"/>
</dbReference>
<dbReference type="InterPro" id="IPR010921">
    <property type="entry name" value="Trp_repressor/repl_initiator"/>
</dbReference>
<accession>A0A410QG98</accession>
<feature type="domain" description="Insertion element IS150 protein InsJ-like helix-turn-helix" evidence="3">
    <location>
        <begin position="131"/>
        <end position="182"/>
    </location>
</feature>
<feature type="domain" description="Insertion element IS150 protein InsJ-like helix-turn-helix" evidence="3">
    <location>
        <begin position="11"/>
        <end position="56"/>
    </location>
</feature>
<dbReference type="InterPro" id="IPR052057">
    <property type="entry name" value="IS150/IS1296_orfA-like"/>
</dbReference>
<dbReference type="PANTHER" id="PTHR33795">
    <property type="entry name" value="INSERTION ELEMENT IS150 PROTEIN INSJ"/>
    <property type="match status" value="1"/>
</dbReference>
<dbReference type="KEGG" id="spoa:EQM13_16365"/>
<reference evidence="5" key="1">
    <citation type="submission" date="2019-01" db="EMBL/GenBank/DDBJ databases">
        <title>Draft genomes of a novel of Sporanaerobacter strains.</title>
        <authorList>
            <person name="Ma S."/>
        </authorList>
    </citation>
    <scope>NUCLEOTIDE SEQUENCE [LARGE SCALE GENOMIC DNA]</scope>
    <source>
        <strain evidence="5">NJN-17</strain>
    </source>
</reference>
<keyword evidence="5" id="KW-1185">Reference proteome</keyword>
<gene>
    <name evidence="4" type="ORF">EQM13_16365</name>
</gene>
<feature type="coiled-coil region" evidence="2">
    <location>
        <begin position="184"/>
        <end position="224"/>
    </location>
</feature>
<dbReference type="AlphaFoldDB" id="A0A410QG98"/>
<dbReference type="SUPFAM" id="SSF46689">
    <property type="entry name" value="Homeodomain-like"/>
    <property type="match status" value="1"/>
</dbReference>
<dbReference type="Gene3D" id="1.10.10.10">
    <property type="entry name" value="Winged helix-like DNA-binding domain superfamily/Winged helix DNA-binding domain"/>
    <property type="match status" value="2"/>
</dbReference>
<evidence type="ECO:0000256" key="1">
    <source>
        <dbReference type="ARBA" id="ARBA00038232"/>
    </source>
</evidence>
<dbReference type="SUPFAM" id="SSF48295">
    <property type="entry name" value="TrpR-like"/>
    <property type="match status" value="2"/>
</dbReference>
<dbReference type="InterPro" id="IPR009057">
    <property type="entry name" value="Homeodomain-like_sf"/>
</dbReference>
<dbReference type="RefSeq" id="WP_128753260.1">
    <property type="nucleotide sequence ID" value="NZ_CP035282.1"/>
</dbReference>
<evidence type="ECO:0000313" key="4">
    <source>
        <dbReference type="EMBL" id="QAT63027.1"/>
    </source>
</evidence>
<organism evidence="4 5">
    <name type="scientific">Acidilutibacter cellobiosedens</name>
    <dbReference type="NCBI Taxonomy" id="2507161"/>
    <lineage>
        <taxon>Bacteria</taxon>
        <taxon>Bacillati</taxon>
        <taxon>Bacillota</taxon>
        <taxon>Tissierellia</taxon>
        <taxon>Tissierellales</taxon>
        <taxon>Acidilutibacteraceae</taxon>
        <taxon>Acidilutibacter</taxon>
    </lineage>
</organism>
<keyword evidence="2" id="KW-0175">Coiled coil</keyword>
<dbReference type="PANTHER" id="PTHR33795:SF1">
    <property type="entry name" value="INSERTION ELEMENT IS150 PROTEIN INSJ"/>
    <property type="match status" value="1"/>
</dbReference>
<name>A0A410QG98_9FIRM</name>
<comment type="similarity">
    <text evidence="1">Belongs to the IS150/IS1296 orfA family.</text>
</comment>
<dbReference type="InterPro" id="IPR055247">
    <property type="entry name" value="InsJ-like_HTH"/>
</dbReference>
<evidence type="ECO:0000259" key="3">
    <source>
        <dbReference type="Pfam" id="PF13518"/>
    </source>
</evidence>
<dbReference type="Proteomes" id="UP000287969">
    <property type="component" value="Chromosome"/>
</dbReference>
<dbReference type="EMBL" id="CP035282">
    <property type="protein sequence ID" value="QAT63027.1"/>
    <property type="molecule type" value="Genomic_DNA"/>
</dbReference>
<dbReference type="OrthoDB" id="1663931at2"/>
<protein>
    <submittedName>
        <fullName evidence="4">Transposase</fullName>
    </submittedName>
</protein>
<dbReference type="GO" id="GO:0006313">
    <property type="term" value="P:DNA transposition"/>
    <property type="evidence" value="ECO:0007669"/>
    <property type="project" value="InterPro"/>
</dbReference>
<dbReference type="InterPro" id="IPR036388">
    <property type="entry name" value="WH-like_DNA-bd_sf"/>
</dbReference>
<dbReference type="Pfam" id="PF13518">
    <property type="entry name" value="HTH_28"/>
    <property type="match status" value="2"/>
</dbReference>